<evidence type="ECO:0000313" key="7">
    <source>
        <dbReference type="EMBL" id="GAI82855.1"/>
    </source>
</evidence>
<feature type="domain" description="N-acetyltransferase" evidence="6">
    <location>
        <begin position="3"/>
        <end position="125"/>
    </location>
</feature>
<dbReference type="GO" id="GO:0051539">
    <property type="term" value="F:4 iron, 4 sulfur cluster binding"/>
    <property type="evidence" value="ECO:0007669"/>
    <property type="project" value="UniProtKB-KW"/>
</dbReference>
<dbReference type="GO" id="GO:0005737">
    <property type="term" value="C:cytoplasm"/>
    <property type="evidence" value="ECO:0007669"/>
    <property type="project" value="TreeGrafter"/>
</dbReference>
<evidence type="ECO:0000259" key="6">
    <source>
        <dbReference type="PROSITE" id="PS51186"/>
    </source>
</evidence>
<dbReference type="EMBL" id="BARW01013713">
    <property type="protein sequence ID" value="GAI82855.1"/>
    <property type="molecule type" value="Genomic_DNA"/>
</dbReference>
<name>X1T5H3_9ZZZZ</name>
<evidence type="ECO:0000256" key="3">
    <source>
        <dbReference type="ARBA" id="ARBA00022723"/>
    </source>
</evidence>
<comment type="caution">
    <text evidence="7">The sequence shown here is derived from an EMBL/GenBank/DDBJ whole genome shotgun (WGS) entry which is preliminary data.</text>
</comment>
<dbReference type="GO" id="GO:0005634">
    <property type="term" value="C:nucleus"/>
    <property type="evidence" value="ECO:0007669"/>
    <property type="project" value="TreeGrafter"/>
</dbReference>
<feature type="non-terminal residue" evidence="7">
    <location>
        <position position="1"/>
    </location>
</feature>
<dbReference type="GO" id="GO:0016747">
    <property type="term" value="F:acyltransferase activity, transferring groups other than amino-acyl groups"/>
    <property type="evidence" value="ECO:0007669"/>
    <property type="project" value="InterPro"/>
</dbReference>
<accession>X1T5H3</accession>
<keyword evidence="2" id="KW-0949">S-adenosyl-L-methionine</keyword>
<dbReference type="CDD" id="cd04301">
    <property type="entry name" value="NAT_SF"/>
    <property type="match status" value="1"/>
</dbReference>
<dbReference type="Gene3D" id="3.40.630.30">
    <property type="match status" value="1"/>
</dbReference>
<dbReference type="PROSITE" id="PS51186">
    <property type="entry name" value="GNAT"/>
    <property type="match status" value="1"/>
</dbReference>
<feature type="non-terminal residue" evidence="7">
    <location>
        <position position="125"/>
    </location>
</feature>
<reference evidence="7" key="1">
    <citation type="journal article" date="2014" name="Front. Microbiol.">
        <title>High frequency of phylogenetically diverse reductive dehalogenase-homologous genes in deep subseafloor sedimentary metagenomes.</title>
        <authorList>
            <person name="Kawai M."/>
            <person name="Futagami T."/>
            <person name="Toyoda A."/>
            <person name="Takaki Y."/>
            <person name="Nishi S."/>
            <person name="Hori S."/>
            <person name="Arai W."/>
            <person name="Tsubouchi T."/>
            <person name="Morono Y."/>
            <person name="Uchiyama I."/>
            <person name="Ito T."/>
            <person name="Fujiyama A."/>
            <person name="Inagaki F."/>
            <person name="Takami H."/>
        </authorList>
    </citation>
    <scope>NUCLEOTIDE SEQUENCE</scope>
    <source>
        <strain evidence="7">Expedition CK06-06</strain>
    </source>
</reference>
<dbReference type="PANTHER" id="PTHR11135">
    <property type="entry name" value="HISTONE ACETYLTRANSFERASE-RELATED"/>
    <property type="match status" value="1"/>
</dbReference>
<keyword evidence="5" id="KW-0411">Iron-sulfur</keyword>
<evidence type="ECO:0000256" key="2">
    <source>
        <dbReference type="ARBA" id="ARBA00022691"/>
    </source>
</evidence>
<organism evidence="7">
    <name type="scientific">marine sediment metagenome</name>
    <dbReference type="NCBI Taxonomy" id="412755"/>
    <lineage>
        <taxon>unclassified sequences</taxon>
        <taxon>metagenomes</taxon>
        <taxon>ecological metagenomes</taxon>
    </lineage>
</organism>
<evidence type="ECO:0000256" key="1">
    <source>
        <dbReference type="ARBA" id="ARBA00022485"/>
    </source>
</evidence>
<dbReference type="AlphaFoldDB" id="X1T5H3"/>
<keyword evidence="3" id="KW-0479">Metal-binding</keyword>
<dbReference type="InterPro" id="IPR000182">
    <property type="entry name" value="GNAT_dom"/>
</dbReference>
<dbReference type="SUPFAM" id="SSF55729">
    <property type="entry name" value="Acyl-CoA N-acyltransferases (Nat)"/>
    <property type="match status" value="1"/>
</dbReference>
<dbReference type="PANTHER" id="PTHR11135:SF2">
    <property type="entry name" value="ELONGATOR COMPLEX PROTEIN 3"/>
    <property type="match status" value="1"/>
</dbReference>
<keyword evidence="4" id="KW-0408">Iron</keyword>
<dbReference type="GO" id="GO:0033588">
    <property type="term" value="C:elongator holoenzyme complex"/>
    <property type="evidence" value="ECO:0007669"/>
    <property type="project" value="TreeGrafter"/>
</dbReference>
<dbReference type="InterPro" id="IPR016181">
    <property type="entry name" value="Acyl_CoA_acyltransferase"/>
</dbReference>
<dbReference type="GO" id="GO:0002926">
    <property type="term" value="P:tRNA wobble base 5-methoxycarbonylmethyl-2-thiouridinylation"/>
    <property type="evidence" value="ECO:0007669"/>
    <property type="project" value="TreeGrafter"/>
</dbReference>
<proteinExistence type="predicted"/>
<gene>
    <name evidence="7" type="ORF">S12H4_24926</name>
</gene>
<dbReference type="InterPro" id="IPR039661">
    <property type="entry name" value="ELP3"/>
</dbReference>
<dbReference type="GO" id="GO:0046872">
    <property type="term" value="F:metal ion binding"/>
    <property type="evidence" value="ECO:0007669"/>
    <property type="project" value="UniProtKB-KW"/>
</dbReference>
<evidence type="ECO:0000256" key="5">
    <source>
        <dbReference type="ARBA" id="ARBA00023014"/>
    </source>
</evidence>
<dbReference type="Pfam" id="PF00583">
    <property type="entry name" value="Acetyltransf_1"/>
    <property type="match status" value="1"/>
</dbReference>
<protein>
    <recommendedName>
        <fullName evidence="6">N-acetyltransferase domain-containing protein</fullName>
    </recommendedName>
</protein>
<keyword evidence="1" id="KW-0004">4Fe-4S</keyword>
<sequence length="125" mass="14213">KKLEVRSKNLELIKYKASGGEEYFISYESRDKKVLYGFCRLRLPQDTKCPIGHLVSVQNAVLIRELHIYGELVPVGGNKKVQHSGLGKKLMAEAEKIAKKNGYKRIAVISGVGVRDYYRKLGYRL</sequence>
<evidence type="ECO:0000256" key="4">
    <source>
        <dbReference type="ARBA" id="ARBA00023004"/>
    </source>
</evidence>